<dbReference type="EMBL" id="CP001715">
    <property type="protein sequence ID" value="ACV35250.1"/>
    <property type="molecule type" value="Genomic_DNA"/>
</dbReference>
<proteinExistence type="predicted"/>
<protein>
    <submittedName>
        <fullName evidence="1">Uncharacterized protein</fullName>
    </submittedName>
</protein>
<name>C7RM01_ACCRE</name>
<dbReference type="KEGG" id="app:CAP2UW1_1954"/>
<reference evidence="1" key="2">
    <citation type="submission" date="2009-09" db="EMBL/GenBank/DDBJ databases">
        <title>Complete sequence of chromosome of Candidatus Accumulibacter phosphatis clade IIA str. UW-1.</title>
        <authorList>
            <consortium name="US DOE Joint Genome Institute"/>
            <person name="Martin H.G."/>
            <person name="Ivanova N."/>
            <person name="Kunin V."/>
            <person name="Warnecke F."/>
            <person name="Barry K."/>
            <person name="He S."/>
            <person name="Salamov A."/>
            <person name="Szeto E."/>
            <person name="Dalin E."/>
            <person name="Pangilinan J.L."/>
            <person name="Lapidus A."/>
            <person name="Lowry S."/>
            <person name="Kyrpides N.C."/>
            <person name="McMahon K.D."/>
            <person name="Hugenholtz P."/>
        </authorList>
    </citation>
    <scope>NUCLEOTIDE SEQUENCE [LARGE SCALE GENOMIC DNA]</scope>
    <source>
        <strain evidence="1">UW-1</strain>
    </source>
</reference>
<reference evidence="1" key="1">
    <citation type="submission" date="2009-08" db="EMBL/GenBank/DDBJ databases">
        <authorList>
            <consortium name="US DOE Joint Genome Institute"/>
            <person name="Lucas S."/>
            <person name="Copeland A."/>
            <person name="Lapidus A."/>
            <person name="Glavina del Rio T."/>
            <person name="Dalin E."/>
            <person name="Tice H."/>
            <person name="Bruce D."/>
            <person name="Barry K."/>
            <person name="Pitluck S."/>
            <person name="Lowry S."/>
            <person name="Larimer F."/>
            <person name="Land M."/>
            <person name="Hauser L."/>
            <person name="Kyrpides N."/>
            <person name="Ivanova N."/>
            <person name="McMahon K.D."/>
            <person name="Hugenholtz P."/>
        </authorList>
    </citation>
    <scope>NUCLEOTIDE SEQUENCE</scope>
    <source>
        <strain evidence="1">UW-1</strain>
    </source>
</reference>
<accession>C7RM01</accession>
<dbReference type="AlphaFoldDB" id="C7RM01"/>
<dbReference type="STRING" id="522306.CAP2UW1_1954"/>
<dbReference type="HOGENOM" id="CLU_3380008_0_0_4"/>
<gene>
    <name evidence="1" type="ordered locus">CAP2UW1_1954</name>
</gene>
<evidence type="ECO:0000313" key="1">
    <source>
        <dbReference type="EMBL" id="ACV35250.1"/>
    </source>
</evidence>
<organism evidence="1">
    <name type="scientific">Accumulibacter regalis</name>
    <dbReference type="NCBI Taxonomy" id="522306"/>
    <lineage>
        <taxon>Bacteria</taxon>
        <taxon>Pseudomonadati</taxon>
        <taxon>Pseudomonadota</taxon>
        <taxon>Betaproteobacteria</taxon>
        <taxon>Candidatus Accumulibacter</taxon>
    </lineage>
</organism>
<sequence length="33" mass="3341">MSGDGGPQRGRRATVIVAGGMDYSLAFANNCAP</sequence>